<evidence type="ECO:0000313" key="2">
    <source>
        <dbReference type="Proteomes" id="UP000549971"/>
    </source>
</evidence>
<reference evidence="1 2" key="1">
    <citation type="submission" date="2020-08" db="EMBL/GenBank/DDBJ databases">
        <title>Sequencing the genomes of 1000 actinobacteria strains.</title>
        <authorList>
            <person name="Klenk H.-P."/>
        </authorList>
    </citation>
    <scope>NUCLEOTIDE SEQUENCE [LARGE SCALE GENOMIC DNA]</scope>
    <source>
        <strain evidence="1 2">DSM 28967</strain>
    </source>
</reference>
<name>A0A7W9J1W6_9ACTN</name>
<organism evidence="1 2">
    <name type="scientific">Kribbella italica</name>
    <dbReference type="NCBI Taxonomy" id="1540520"/>
    <lineage>
        <taxon>Bacteria</taxon>
        <taxon>Bacillati</taxon>
        <taxon>Actinomycetota</taxon>
        <taxon>Actinomycetes</taxon>
        <taxon>Propionibacteriales</taxon>
        <taxon>Kribbellaceae</taxon>
        <taxon>Kribbella</taxon>
    </lineage>
</organism>
<protein>
    <submittedName>
        <fullName evidence="1">Uncharacterized protein</fullName>
    </submittedName>
</protein>
<dbReference type="Proteomes" id="UP000549971">
    <property type="component" value="Unassembled WGS sequence"/>
</dbReference>
<proteinExistence type="predicted"/>
<dbReference type="EMBL" id="JACHMY010000001">
    <property type="protein sequence ID" value="MBB5834094.1"/>
    <property type="molecule type" value="Genomic_DNA"/>
</dbReference>
<evidence type="ECO:0000313" key="1">
    <source>
        <dbReference type="EMBL" id="MBB5834094.1"/>
    </source>
</evidence>
<sequence>MGGRPERAAGQQLELLRSAGYAAFAHHERDLAVLDLIYDSLVDGSDIGDDVRHLRFAGHGWTLDVDARGRGQLTVDLWVCPAGPVVVEARAGDADDPVTRRLVSFLLRWPGTARRPVRTAWIML</sequence>
<gene>
    <name evidence="1" type="ORF">HDA39_000828</name>
</gene>
<dbReference type="RefSeq" id="WP_184793906.1">
    <property type="nucleotide sequence ID" value="NZ_JACHMY010000001.1"/>
</dbReference>
<comment type="caution">
    <text evidence="1">The sequence shown here is derived from an EMBL/GenBank/DDBJ whole genome shotgun (WGS) entry which is preliminary data.</text>
</comment>
<accession>A0A7W9J1W6</accession>
<dbReference type="AlphaFoldDB" id="A0A7W9J1W6"/>
<keyword evidence="2" id="KW-1185">Reference proteome</keyword>